<comment type="similarity">
    <text evidence="4">Belongs to the Nudix hydrolase family.</text>
</comment>
<protein>
    <submittedName>
        <fullName evidence="6">NUDIX domain-containing protein</fullName>
    </submittedName>
</protein>
<dbReference type="EMBL" id="JBHTIU010000085">
    <property type="protein sequence ID" value="MFD0871609.1"/>
    <property type="molecule type" value="Genomic_DNA"/>
</dbReference>
<keyword evidence="7" id="KW-1185">Reference proteome</keyword>
<dbReference type="InterPro" id="IPR015797">
    <property type="entry name" value="NUDIX_hydrolase-like_dom_sf"/>
</dbReference>
<keyword evidence="2 4" id="KW-0378">Hydrolase</keyword>
<dbReference type="Proteomes" id="UP001597120">
    <property type="component" value="Unassembled WGS sequence"/>
</dbReference>
<dbReference type="Pfam" id="PF00293">
    <property type="entry name" value="NUDIX"/>
    <property type="match status" value="1"/>
</dbReference>
<dbReference type="InterPro" id="IPR020084">
    <property type="entry name" value="NUDIX_hydrolase_CS"/>
</dbReference>
<dbReference type="PRINTS" id="PR00502">
    <property type="entry name" value="NUDIXFAMILY"/>
</dbReference>
<dbReference type="InterPro" id="IPR020476">
    <property type="entry name" value="Nudix_hydrolase"/>
</dbReference>
<dbReference type="PROSITE" id="PS51462">
    <property type="entry name" value="NUDIX"/>
    <property type="match status" value="1"/>
</dbReference>
<comment type="cofactor">
    <cofactor evidence="1">
        <name>Mg(2+)</name>
        <dbReference type="ChEBI" id="CHEBI:18420"/>
    </cofactor>
</comment>
<evidence type="ECO:0000256" key="1">
    <source>
        <dbReference type="ARBA" id="ARBA00001946"/>
    </source>
</evidence>
<dbReference type="PROSITE" id="PS00893">
    <property type="entry name" value="NUDIX_BOX"/>
    <property type="match status" value="1"/>
</dbReference>
<evidence type="ECO:0000256" key="4">
    <source>
        <dbReference type="RuleBase" id="RU003476"/>
    </source>
</evidence>
<organism evidence="6 7">
    <name type="scientific">Paenibacillus residui</name>
    <dbReference type="NCBI Taxonomy" id="629724"/>
    <lineage>
        <taxon>Bacteria</taxon>
        <taxon>Bacillati</taxon>
        <taxon>Bacillota</taxon>
        <taxon>Bacilli</taxon>
        <taxon>Bacillales</taxon>
        <taxon>Paenibacillaceae</taxon>
        <taxon>Paenibacillus</taxon>
    </lineage>
</organism>
<dbReference type="RefSeq" id="WP_186328297.1">
    <property type="nucleotide sequence ID" value="NZ_JBHTIU010000085.1"/>
</dbReference>
<feature type="domain" description="Nudix hydrolase" evidence="5">
    <location>
        <begin position="1"/>
        <end position="136"/>
    </location>
</feature>
<dbReference type="PANTHER" id="PTHR43046:SF12">
    <property type="entry name" value="GDP-MANNOSE MANNOSYL HYDROLASE"/>
    <property type="match status" value="1"/>
</dbReference>
<evidence type="ECO:0000259" key="5">
    <source>
        <dbReference type="PROSITE" id="PS51462"/>
    </source>
</evidence>
<dbReference type="InterPro" id="IPR000086">
    <property type="entry name" value="NUDIX_hydrolase_dom"/>
</dbReference>
<name>A0ABW3DH64_9BACL</name>
<proteinExistence type="inferred from homology"/>
<dbReference type="SUPFAM" id="SSF55811">
    <property type="entry name" value="Nudix"/>
    <property type="match status" value="1"/>
</dbReference>
<reference evidence="7" key="1">
    <citation type="journal article" date="2019" name="Int. J. Syst. Evol. Microbiol.">
        <title>The Global Catalogue of Microorganisms (GCM) 10K type strain sequencing project: providing services to taxonomists for standard genome sequencing and annotation.</title>
        <authorList>
            <consortium name="The Broad Institute Genomics Platform"/>
            <consortium name="The Broad Institute Genome Sequencing Center for Infectious Disease"/>
            <person name="Wu L."/>
            <person name="Ma J."/>
        </authorList>
    </citation>
    <scope>NUCLEOTIDE SEQUENCE [LARGE SCALE GENOMIC DNA]</scope>
    <source>
        <strain evidence="7">CCUG 57263</strain>
    </source>
</reference>
<keyword evidence="3" id="KW-0460">Magnesium</keyword>
<dbReference type="Gene3D" id="3.90.79.10">
    <property type="entry name" value="Nucleoside Triphosphate Pyrophosphohydrolase"/>
    <property type="match status" value="1"/>
</dbReference>
<gene>
    <name evidence="6" type="ORF">ACFQ03_20935</name>
</gene>
<comment type="caution">
    <text evidence="6">The sequence shown here is derived from an EMBL/GenBank/DDBJ whole genome shotgun (WGS) entry which is preliminary data.</text>
</comment>
<accession>A0ABW3DH64</accession>
<evidence type="ECO:0000313" key="7">
    <source>
        <dbReference type="Proteomes" id="UP001597120"/>
    </source>
</evidence>
<evidence type="ECO:0000313" key="6">
    <source>
        <dbReference type="EMBL" id="MFD0871609.1"/>
    </source>
</evidence>
<evidence type="ECO:0000256" key="3">
    <source>
        <dbReference type="ARBA" id="ARBA00022842"/>
    </source>
</evidence>
<dbReference type="PANTHER" id="PTHR43046">
    <property type="entry name" value="GDP-MANNOSE MANNOSYL HYDROLASE"/>
    <property type="match status" value="1"/>
</dbReference>
<evidence type="ECO:0000256" key="2">
    <source>
        <dbReference type="ARBA" id="ARBA00022801"/>
    </source>
</evidence>
<sequence>MPVVRVFVLDSEERVLLVKTRHKKTGGYYWIAPGGMIEKGEYSREAAIREVKEETGLDISIRRLVWVEESKNDKGEVDYIHYFLGERTGGEKVTGIDPELEANEQIILHVEYMSKEEIKKQPEVYPEVLAYDYFWEVIRASAHDPYVIRPSKGFGVR</sequence>